<name>A0ACC4B2E7_POPAL</name>
<gene>
    <name evidence="1" type="ORF">D5086_026631</name>
</gene>
<reference evidence="1 2" key="1">
    <citation type="journal article" date="2024" name="Plant Biotechnol. J.">
        <title>Genome and CRISPR/Cas9 system of a widespread forest tree (Populus alba) in the world.</title>
        <authorList>
            <person name="Liu Y.J."/>
            <person name="Jiang P.F."/>
            <person name="Han X.M."/>
            <person name="Li X.Y."/>
            <person name="Wang H.M."/>
            <person name="Wang Y.J."/>
            <person name="Wang X.X."/>
            <person name="Zeng Q.Y."/>
        </authorList>
    </citation>
    <scope>NUCLEOTIDE SEQUENCE [LARGE SCALE GENOMIC DNA]</scope>
    <source>
        <strain evidence="2">cv. PAL-ZL1</strain>
    </source>
</reference>
<dbReference type="EMBL" id="RCHU02000014">
    <property type="protein sequence ID" value="KAL3572727.1"/>
    <property type="molecule type" value="Genomic_DNA"/>
</dbReference>
<comment type="caution">
    <text evidence="1">The sequence shown here is derived from an EMBL/GenBank/DDBJ whole genome shotgun (WGS) entry which is preliminary data.</text>
</comment>
<evidence type="ECO:0000313" key="2">
    <source>
        <dbReference type="Proteomes" id="UP000309997"/>
    </source>
</evidence>
<dbReference type="Proteomes" id="UP000309997">
    <property type="component" value="Unassembled WGS sequence"/>
</dbReference>
<accession>A0ACC4B2E7</accession>
<keyword evidence="2" id="KW-1185">Reference proteome</keyword>
<evidence type="ECO:0000313" key="1">
    <source>
        <dbReference type="EMBL" id="KAL3572727.1"/>
    </source>
</evidence>
<organism evidence="1 2">
    <name type="scientific">Populus alba</name>
    <name type="common">White poplar</name>
    <dbReference type="NCBI Taxonomy" id="43335"/>
    <lineage>
        <taxon>Eukaryota</taxon>
        <taxon>Viridiplantae</taxon>
        <taxon>Streptophyta</taxon>
        <taxon>Embryophyta</taxon>
        <taxon>Tracheophyta</taxon>
        <taxon>Spermatophyta</taxon>
        <taxon>Magnoliopsida</taxon>
        <taxon>eudicotyledons</taxon>
        <taxon>Gunneridae</taxon>
        <taxon>Pentapetalae</taxon>
        <taxon>rosids</taxon>
        <taxon>fabids</taxon>
        <taxon>Malpighiales</taxon>
        <taxon>Salicaceae</taxon>
        <taxon>Saliceae</taxon>
        <taxon>Populus</taxon>
    </lineage>
</organism>
<proteinExistence type="predicted"/>
<sequence length="158" mass="17826">MVLFATAEMFIGLHKLTNILSEAIAKLDDDCEKSTKERKEFKPLAIKQALNSRKKQQLKKSSPHEKYDSRGAAKETFALAIDVVPGEEQRIPKAITWEKEDGNMKMTSSDFPLRPGNSRGTCLKEESEDSIGTPGMLVTTDLLEDSINRIDYVYKPYK</sequence>
<protein>
    <submittedName>
        <fullName evidence="1">Uncharacterized protein</fullName>
    </submittedName>
</protein>